<dbReference type="Gene3D" id="3.40.50.720">
    <property type="entry name" value="NAD(P)-binding Rossmann-like Domain"/>
    <property type="match status" value="1"/>
</dbReference>
<comment type="similarity">
    <text evidence="1 3">Belongs to the short-chain dehydrogenases/reductases (SDR) family.</text>
</comment>
<evidence type="ECO:0000259" key="4">
    <source>
        <dbReference type="SMART" id="SM00822"/>
    </source>
</evidence>
<gene>
    <name evidence="5" type="ORF">skT53_21670</name>
</gene>
<keyword evidence="6" id="KW-1185">Reference proteome</keyword>
<dbReference type="InterPro" id="IPR057326">
    <property type="entry name" value="KR_dom"/>
</dbReference>
<dbReference type="FunFam" id="3.40.50.720:FF:000047">
    <property type="entry name" value="NADP-dependent L-serine/L-allo-threonine dehydrogenase"/>
    <property type="match status" value="1"/>
</dbReference>
<proteinExistence type="inferred from homology"/>
<sequence length="242" mass="25796">MAERLTDRVMVVTGASRGIGEQIALACAGEKAKLVLVARTPEDLERVRGRAMEAGSEDVLTVTTDITKEEEVEVMYDVILSRFGRVDILVNNAGIAFFKSVLDTTAAEWQAMFDLNVKGLFLCSRGAVAAMKEQGGGHIINISSVAGREPIANFAGYSATKYAVQGFADALRQEVRSFGIKVTNILPGFTATEATGVAAEQAYEKGAVKPGDVAQAVVFAAAQPKQVLIHELVITPTVEAEF</sequence>
<evidence type="ECO:0000256" key="3">
    <source>
        <dbReference type="RuleBase" id="RU000363"/>
    </source>
</evidence>
<evidence type="ECO:0000256" key="2">
    <source>
        <dbReference type="ARBA" id="ARBA00023002"/>
    </source>
</evidence>
<dbReference type="PRINTS" id="PR00081">
    <property type="entry name" value="GDHRDH"/>
</dbReference>
<dbReference type="PANTHER" id="PTHR43115">
    <property type="entry name" value="DEHYDROGENASE/REDUCTASE SDR FAMILY MEMBER 11"/>
    <property type="match status" value="1"/>
</dbReference>
<dbReference type="Proteomes" id="UP000593802">
    <property type="component" value="Chromosome"/>
</dbReference>
<dbReference type="InterPro" id="IPR002347">
    <property type="entry name" value="SDR_fam"/>
</dbReference>
<evidence type="ECO:0000313" key="6">
    <source>
        <dbReference type="Proteomes" id="UP000593802"/>
    </source>
</evidence>
<dbReference type="AlphaFoldDB" id="A0A7I8DD22"/>
<dbReference type="SUPFAM" id="SSF51735">
    <property type="entry name" value="NAD(P)-binding Rossmann-fold domains"/>
    <property type="match status" value="1"/>
</dbReference>
<dbReference type="PANTHER" id="PTHR43115:SF4">
    <property type="entry name" value="DEHYDROGENASE_REDUCTASE SDR FAMILY MEMBER 11"/>
    <property type="match status" value="1"/>
</dbReference>
<evidence type="ECO:0000256" key="1">
    <source>
        <dbReference type="ARBA" id="ARBA00006484"/>
    </source>
</evidence>
<evidence type="ECO:0000313" key="5">
    <source>
        <dbReference type="EMBL" id="BCJ87182.1"/>
    </source>
</evidence>
<feature type="domain" description="Ketoreductase" evidence="4">
    <location>
        <begin position="8"/>
        <end position="188"/>
    </location>
</feature>
<protein>
    <submittedName>
        <fullName evidence="5">Clavaldehyde dehydrogenase</fullName>
    </submittedName>
</protein>
<reference evidence="5 6" key="1">
    <citation type="submission" date="2020-08" db="EMBL/GenBank/DDBJ databases">
        <title>Complete Genome Sequence of Effusibacillus dendaii Strain skT53, Isolated from Farmland soil.</title>
        <authorList>
            <person name="Konishi T."/>
            <person name="Kawasaki H."/>
        </authorList>
    </citation>
    <scope>NUCLEOTIDE SEQUENCE [LARGE SCALE GENOMIC DNA]</scope>
    <source>
        <strain evidence="6">skT53</strain>
    </source>
</reference>
<dbReference type="GO" id="GO:0016616">
    <property type="term" value="F:oxidoreductase activity, acting on the CH-OH group of donors, NAD or NADP as acceptor"/>
    <property type="evidence" value="ECO:0007669"/>
    <property type="project" value="UniProtKB-ARBA"/>
</dbReference>
<dbReference type="Pfam" id="PF00106">
    <property type="entry name" value="adh_short"/>
    <property type="match status" value="1"/>
</dbReference>
<dbReference type="InterPro" id="IPR036291">
    <property type="entry name" value="NAD(P)-bd_dom_sf"/>
</dbReference>
<name>A0A7I8DD22_9BACL</name>
<dbReference type="InterPro" id="IPR020904">
    <property type="entry name" value="Sc_DH/Rdtase_CS"/>
</dbReference>
<keyword evidence="2" id="KW-0560">Oxidoreductase</keyword>
<dbReference type="KEGG" id="eff:skT53_21670"/>
<organism evidence="5 6">
    <name type="scientific">Effusibacillus dendaii</name>
    <dbReference type="NCBI Taxonomy" id="2743772"/>
    <lineage>
        <taxon>Bacteria</taxon>
        <taxon>Bacillati</taxon>
        <taxon>Bacillota</taxon>
        <taxon>Bacilli</taxon>
        <taxon>Bacillales</taxon>
        <taxon>Alicyclobacillaceae</taxon>
        <taxon>Effusibacillus</taxon>
    </lineage>
</organism>
<dbReference type="EMBL" id="AP023366">
    <property type="protein sequence ID" value="BCJ87182.1"/>
    <property type="molecule type" value="Genomic_DNA"/>
</dbReference>
<accession>A0A7I8DD22</accession>
<dbReference type="SMART" id="SM00822">
    <property type="entry name" value="PKS_KR"/>
    <property type="match status" value="1"/>
</dbReference>
<dbReference type="CDD" id="cd05233">
    <property type="entry name" value="SDR_c"/>
    <property type="match status" value="1"/>
</dbReference>
<dbReference type="PRINTS" id="PR00080">
    <property type="entry name" value="SDRFAMILY"/>
</dbReference>
<dbReference type="RefSeq" id="WP_226375192.1">
    <property type="nucleotide sequence ID" value="NZ_AP023366.1"/>
</dbReference>
<dbReference type="PROSITE" id="PS00061">
    <property type="entry name" value="ADH_SHORT"/>
    <property type="match status" value="1"/>
</dbReference>